<name>A0ABR2UFK2_9PEZI</name>
<evidence type="ECO:0000313" key="3">
    <source>
        <dbReference type="Proteomes" id="UP001408356"/>
    </source>
</evidence>
<feature type="signal peptide" evidence="1">
    <location>
        <begin position="1"/>
        <end position="22"/>
    </location>
</feature>
<keyword evidence="3" id="KW-1185">Reference proteome</keyword>
<gene>
    <name evidence="2" type="ORF">SUNI508_02606</name>
</gene>
<evidence type="ECO:0000313" key="2">
    <source>
        <dbReference type="EMBL" id="KAK9413407.1"/>
    </source>
</evidence>
<dbReference type="Proteomes" id="UP001408356">
    <property type="component" value="Unassembled WGS sequence"/>
</dbReference>
<keyword evidence="1" id="KW-0732">Signal</keyword>
<feature type="chain" id="PRO_5047483914" evidence="1">
    <location>
        <begin position="23"/>
        <end position="180"/>
    </location>
</feature>
<reference evidence="2 3" key="1">
    <citation type="journal article" date="2024" name="J. Plant Pathol.">
        <title>Sequence and assembly of the genome of Seiridium unicorne, isolate CBS 538.82, causal agent of cypress canker disease.</title>
        <authorList>
            <person name="Scali E."/>
            <person name="Rocca G.D."/>
            <person name="Danti R."/>
            <person name="Garbelotto M."/>
            <person name="Barberini S."/>
            <person name="Baroncelli R."/>
            <person name="Emiliani G."/>
        </authorList>
    </citation>
    <scope>NUCLEOTIDE SEQUENCE [LARGE SCALE GENOMIC DNA]</scope>
    <source>
        <strain evidence="2 3">BM-138-508</strain>
    </source>
</reference>
<dbReference type="EMBL" id="JARVKF010000440">
    <property type="protein sequence ID" value="KAK9413407.1"/>
    <property type="molecule type" value="Genomic_DNA"/>
</dbReference>
<comment type="caution">
    <text evidence="2">The sequence shown here is derived from an EMBL/GenBank/DDBJ whole genome shotgun (WGS) entry which is preliminary data.</text>
</comment>
<accession>A0ABR2UFK2</accession>
<protein>
    <submittedName>
        <fullName evidence="2">Uncharacterized protein</fullName>
    </submittedName>
</protein>
<sequence>MLFNKVATGFVLFAATLVRGAAIDPSKPITESLDPAVFNATEFGGDYLDLMDATIEGEGEVTTQRKDIGKNLCRHVYRLVYEKWIVQVPGSWWKKKYVTASRACDAWRLALKVNGVHGLSITECREITGQEPSGAPGWLHARFTTIIGPLKHRVERSFNIFDINSFGNKYPVVCKYKLKP</sequence>
<organism evidence="2 3">
    <name type="scientific">Seiridium unicorne</name>
    <dbReference type="NCBI Taxonomy" id="138068"/>
    <lineage>
        <taxon>Eukaryota</taxon>
        <taxon>Fungi</taxon>
        <taxon>Dikarya</taxon>
        <taxon>Ascomycota</taxon>
        <taxon>Pezizomycotina</taxon>
        <taxon>Sordariomycetes</taxon>
        <taxon>Xylariomycetidae</taxon>
        <taxon>Amphisphaeriales</taxon>
        <taxon>Sporocadaceae</taxon>
        <taxon>Seiridium</taxon>
    </lineage>
</organism>
<proteinExistence type="predicted"/>
<evidence type="ECO:0000256" key="1">
    <source>
        <dbReference type="SAM" id="SignalP"/>
    </source>
</evidence>